<dbReference type="EMBL" id="MOOB01000142">
    <property type="protein sequence ID" value="OQE68904.1"/>
    <property type="molecule type" value="Genomic_DNA"/>
</dbReference>
<gene>
    <name evidence="2" type="ORF">PENNAL_c0142G01185</name>
</gene>
<reference evidence="3" key="1">
    <citation type="journal article" date="2017" name="Nat. Microbiol.">
        <title>Global analysis of biosynthetic gene clusters reveals vast potential of secondary metabolite production in Penicillium species.</title>
        <authorList>
            <person name="Nielsen J.C."/>
            <person name="Grijseels S."/>
            <person name="Prigent S."/>
            <person name="Ji B."/>
            <person name="Dainat J."/>
            <person name="Nielsen K.F."/>
            <person name="Frisvad J.C."/>
            <person name="Workman M."/>
            <person name="Nielsen J."/>
        </authorList>
    </citation>
    <scope>NUCLEOTIDE SEQUENCE [LARGE SCALE GENOMIC DNA]</scope>
    <source>
        <strain evidence="3">IBT 13039</strain>
    </source>
</reference>
<sequence length="80" mass="9188">MSQYGNIKSNKTDFERVGLPDKKIGGSLGDEANDSMNDVIQPPHLLRPKPTRYVSYLSFNPSYTAPEWRLLVHLERTKRI</sequence>
<name>A0A1V6X185_PENNA</name>
<organism evidence="2 3">
    <name type="scientific">Penicillium nalgiovense</name>
    <dbReference type="NCBI Taxonomy" id="60175"/>
    <lineage>
        <taxon>Eukaryota</taxon>
        <taxon>Fungi</taxon>
        <taxon>Dikarya</taxon>
        <taxon>Ascomycota</taxon>
        <taxon>Pezizomycotina</taxon>
        <taxon>Eurotiomycetes</taxon>
        <taxon>Eurotiomycetidae</taxon>
        <taxon>Eurotiales</taxon>
        <taxon>Aspergillaceae</taxon>
        <taxon>Penicillium</taxon>
    </lineage>
</organism>
<evidence type="ECO:0000256" key="1">
    <source>
        <dbReference type="SAM" id="MobiDB-lite"/>
    </source>
</evidence>
<keyword evidence="3" id="KW-1185">Reference proteome</keyword>
<dbReference type="AlphaFoldDB" id="A0A1V6X185"/>
<protein>
    <submittedName>
        <fullName evidence="2">Uncharacterized protein</fullName>
    </submittedName>
</protein>
<accession>A0A1V6X185</accession>
<dbReference type="Proteomes" id="UP000191691">
    <property type="component" value="Unassembled WGS sequence"/>
</dbReference>
<feature type="compositionally biased region" description="Basic and acidic residues" evidence="1">
    <location>
        <begin position="10"/>
        <end position="24"/>
    </location>
</feature>
<evidence type="ECO:0000313" key="3">
    <source>
        <dbReference type="Proteomes" id="UP000191691"/>
    </source>
</evidence>
<feature type="region of interest" description="Disordered" evidence="1">
    <location>
        <begin position="1"/>
        <end position="44"/>
    </location>
</feature>
<evidence type="ECO:0000313" key="2">
    <source>
        <dbReference type="EMBL" id="OQE68904.1"/>
    </source>
</evidence>
<comment type="caution">
    <text evidence="2">The sequence shown here is derived from an EMBL/GenBank/DDBJ whole genome shotgun (WGS) entry which is preliminary data.</text>
</comment>
<proteinExistence type="predicted"/>